<dbReference type="RefSeq" id="WP_203964885.1">
    <property type="nucleotide sequence ID" value="NZ_AP023355.1"/>
</dbReference>
<dbReference type="InterPro" id="IPR018485">
    <property type="entry name" value="FGGY_C"/>
</dbReference>
<reference evidence="8 9" key="1">
    <citation type="submission" date="2020-08" db="EMBL/GenBank/DDBJ databases">
        <title>Whole genome shotgun sequence of Actinocatenispora thailandica NBRC 105041.</title>
        <authorList>
            <person name="Komaki H."/>
            <person name="Tamura T."/>
        </authorList>
    </citation>
    <scope>NUCLEOTIDE SEQUENCE [LARGE SCALE GENOMIC DNA]</scope>
    <source>
        <strain evidence="8 9">NBRC 105041</strain>
    </source>
</reference>
<dbReference type="KEGG" id="atl:Athai_64340"/>
<evidence type="ECO:0000313" key="8">
    <source>
        <dbReference type="EMBL" id="BCJ38931.1"/>
    </source>
</evidence>
<feature type="domain" description="Carbohydrate kinase FGGY C-terminal" evidence="7">
    <location>
        <begin position="323"/>
        <end position="446"/>
    </location>
</feature>
<feature type="region of interest" description="Disordered" evidence="5">
    <location>
        <begin position="27"/>
        <end position="54"/>
    </location>
</feature>
<keyword evidence="3" id="KW-0808">Transferase</keyword>
<accession>A0A7R7I0T3</accession>
<feature type="domain" description="Carbohydrate kinase FGGY N-terminal" evidence="6">
    <location>
        <begin position="12"/>
        <end position="256"/>
    </location>
</feature>
<evidence type="ECO:0000313" key="9">
    <source>
        <dbReference type="Proteomes" id="UP000611640"/>
    </source>
</evidence>
<keyword evidence="2" id="KW-0119">Carbohydrate metabolism</keyword>
<dbReference type="Proteomes" id="UP000611640">
    <property type="component" value="Chromosome"/>
</dbReference>
<dbReference type="GO" id="GO:0016301">
    <property type="term" value="F:kinase activity"/>
    <property type="evidence" value="ECO:0007669"/>
    <property type="project" value="UniProtKB-KW"/>
</dbReference>
<dbReference type="AlphaFoldDB" id="A0A7R7I0T3"/>
<dbReference type="Pfam" id="PF02782">
    <property type="entry name" value="FGGY_C"/>
    <property type="match status" value="1"/>
</dbReference>
<dbReference type="PANTHER" id="PTHR43095">
    <property type="entry name" value="SUGAR KINASE"/>
    <property type="match status" value="1"/>
</dbReference>
<dbReference type="InterPro" id="IPR050406">
    <property type="entry name" value="FGGY_Carb_Kinase"/>
</dbReference>
<protein>
    <submittedName>
        <fullName evidence="8">Carbohydrate kinase</fullName>
    </submittedName>
</protein>
<dbReference type="InterPro" id="IPR043129">
    <property type="entry name" value="ATPase_NBD"/>
</dbReference>
<feature type="compositionally biased region" description="Low complexity" evidence="5">
    <location>
        <begin position="501"/>
        <end position="525"/>
    </location>
</feature>
<keyword evidence="2" id="KW-0859">Xylose metabolism</keyword>
<dbReference type="GO" id="GO:0042732">
    <property type="term" value="P:D-xylose metabolic process"/>
    <property type="evidence" value="ECO:0007669"/>
    <property type="project" value="UniProtKB-KW"/>
</dbReference>
<gene>
    <name evidence="8" type="ORF">Athai_64340</name>
</gene>
<evidence type="ECO:0000256" key="4">
    <source>
        <dbReference type="ARBA" id="ARBA00022777"/>
    </source>
</evidence>
<dbReference type="PIRSF" id="PIRSF000538">
    <property type="entry name" value="GlpK"/>
    <property type="match status" value="1"/>
</dbReference>
<evidence type="ECO:0000256" key="2">
    <source>
        <dbReference type="ARBA" id="ARBA00022629"/>
    </source>
</evidence>
<name>A0A7R7I0T3_9ACTN</name>
<feature type="region of interest" description="Disordered" evidence="5">
    <location>
        <begin position="501"/>
        <end position="535"/>
    </location>
</feature>
<evidence type="ECO:0000259" key="6">
    <source>
        <dbReference type="Pfam" id="PF00370"/>
    </source>
</evidence>
<dbReference type="EMBL" id="AP023355">
    <property type="protein sequence ID" value="BCJ38931.1"/>
    <property type="molecule type" value="Genomic_DNA"/>
</dbReference>
<dbReference type="Pfam" id="PF00370">
    <property type="entry name" value="FGGY_N"/>
    <property type="match status" value="1"/>
</dbReference>
<dbReference type="SUPFAM" id="SSF53067">
    <property type="entry name" value="Actin-like ATPase domain"/>
    <property type="match status" value="2"/>
</dbReference>
<dbReference type="Gene3D" id="3.30.420.40">
    <property type="match status" value="2"/>
</dbReference>
<feature type="compositionally biased region" description="Polar residues" evidence="5">
    <location>
        <begin position="33"/>
        <end position="45"/>
    </location>
</feature>
<dbReference type="InterPro" id="IPR000577">
    <property type="entry name" value="Carb_kinase_FGGY"/>
</dbReference>
<dbReference type="PANTHER" id="PTHR43095:SF5">
    <property type="entry name" value="XYLULOSE KINASE"/>
    <property type="match status" value="1"/>
</dbReference>
<comment type="similarity">
    <text evidence="1">Belongs to the FGGY kinase family.</text>
</comment>
<evidence type="ECO:0000256" key="1">
    <source>
        <dbReference type="ARBA" id="ARBA00009156"/>
    </source>
</evidence>
<keyword evidence="9" id="KW-1185">Reference proteome</keyword>
<evidence type="ECO:0000256" key="5">
    <source>
        <dbReference type="SAM" id="MobiDB-lite"/>
    </source>
</evidence>
<keyword evidence="4 8" id="KW-0418">Kinase</keyword>
<evidence type="ECO:0000259" key="7">
    <source>
        <dbReference type="Pfam" id="PF02782"/>
    </source>
</evidence>
<organism evidence="8 9">
    <name type="scientific">Actinocatenispora thailandica</name>
    <dbReference type="NCBI Taxonomy" id="227318"/>
    <lineage>
        <taxon>Bacteria</taxon>
        <taxon>Bacillati</taxon>
        <taxon>Actinomycetota</taxon>
        <taxon>Actinomycetes</taxon>
        <taxon>Micromonosporales</taxon>
        <taxon>Micromonosporaceae</taxon>
        <taxon>Actinocatenispora</taxon>
    </lineage>
</organism>
<dbReference type="InterPro" id="IPR018484">
    <property type="entry name" value="FGGY_N"/>
</dbReference>
<evidence type="ECO:0000256" key="3">
    <source>
        <dbReference type="ARBA" id="ARBA00022679"/>
    </source>
</evidence>
<dbReference type="CDD" id="cd07783">
    <property type="entry name" value="ASKHA_NBD_FGGY_SePSK_AtXK1-like"/>
    <property type="match status" value="1"/>
</dbReference>
<sequence>MAETQPSPDQLWAGADVGTQSVRVTIVDETGATRGTGSAPLTSTRAGDRHEQDPEQWWQAFRRASRQAVGALPAGAATRIGGLALDATSGTFLLADPDGTPRTPGLMYDDGRAGAEVPDVLAAGAGLWDRLGYAMQRSWALPKLVWLLRRDATLRADAAAGRLRLVHQADHLAARLTGGPVATDHSHALKTGYDLDAEHWPTGVLGRLGVPADLLPAVVRPGTRLGAVDRAAADATGLPVGLPVRAGMTDGCAAQLAAGALTEGSWNAILGTTLVLKGVTAERLTDPGGAVYSHRHPDGGWLPGGASSSGAGAVAAAYPGLGAAELDALARRAARYEPAGALRYPVATPGERFPFVDPAAEPFVVGRLADDADGYAALLQGVGYVERLCYAYLRSLGARTDGPVTLTGGGARSRYWCQLRADILGRPLRVPRDAEPAVGMAVLAAAGTGSVAATAARMARPYVEVEPRPGGPERFTEPYRAFVAELHRRGSIGAELLAAATTETPVPAPGPAGTSVRSARPGAARALRRGRDAGE</sequence>
<proteinExistence type="inferred from homology"/>